<dbReference type="HOGENOM" id="CLU_744709_0_0_1"/>
<dbReference type="STRING" id="4529.A0A0E0QMK7"/>
<organism evidence="2 3">
    <name type="scientific">Oryza rufipogon</name>
    <name type="common">Brownbeard rice</name>
    <name type="synonym">Asian wild rice</name>
    <dbReference type="NCBI Taxonomy" id="4529"/>
    <lineage>
        <taxon>Eukaryota</taxon>
        <taxon>Viridiplantae</taxon>
        <taxon>Streptophyta</taxon>
        <taxon>Embryophyta</taxon>
        <taxon>Tracheophyta</taxon>
        <taxon>Spermatophyta</taxon>
        <taxon>Magnoliopsida</taxon>
        <taxon>Liliopsida</taxon>
        <taxon>Poales</taxon>
        <taxon>Poaceae</taxon>
        <taxon>BOP clade</taxon>
        <taxon>Oryzoideae</taxon>
        <taxon>Oryzeae</taxon>
        <taxon>Oryzinae</taxon>
        <taxon>Oryza</taxon>
    </lineage>
</organism>
<sequence length="372" mass="41228">MPCEVKAAAHTHPAIANSTPLTGPPHPHSSFTPPGAGVQLNSFSSTKTRNGVGWNTLTKCTRVVELGLVSFTTPLQTQLLNLNLGVGHVPNMPKPAADSASATAVAERSLFRLRLAPPLPSTAAQLLPSPSTAAAPFSATVAIAERHRCVLRRHGRRGDDCCAEFSSSSSPPLLMRKRRRIRQHLICYCACTTGFFHVGNGKLPDCCRNLRSIYKRRRRFRQPSRQCRFPLPYIQLLCHSHLPMGPKASSSALGAVICSCIQPEQRRPLAKYTLELCVSTPPPVAAAAMKECVLDEYATKHRISIDRFLQLRIFVKKAEYECNRLPAMIDAHLFRDYHLAFWFGLFCAWGQPQDGDLHLWLPHQCRCHLGPC</sequence>
<reference evidence="3" key="1">
    <citation type="submission" date="2013-06" db="EMBL/GenBank/DDBJ databases">
        <authorList>
            <person name="Zhao Q."/>
        </authorList>
    </citation>
    <scope>NUCLEOTIDE SEQUENCE</scope>
    <source>
        <strain evidence="3">cv. W1943</strain>
    </source>
</reference>
<evidence type="ECO:0000313" key="3">
    <source>
        <dbReference type="Proteomes" id="UP000008022"/>
    </source>
</evidence>
<dbReference type="AlphaFoldDB" id="A0A0E0QMK7"/>
<evidence type="ECO:0000256" key="1">
    <source>
        <dbReference type="SAM" id="MobiDB-lite"/>
    </source>
</evidence>
<keyword evidence="3" id="KW-1185">Reference proteome</keyword>
<evidence type="ECO:0000313" key="2">
    <source>
        <dbReference type="EnsemblPlants" id="ORUFI08G26670.1"/>
    </source>
</evidence>
<name>A0A0E0QMK7_ORYRU</name>
<accession>A0A0E0QMK7</accession>
<protein>
    <submittedName>
        <fullName evidence="2">Uncharacterized protein</fullName>
    </submittedName>
</protein>
<dbReference type="Gramene" id="ORUFI08G26670.1">
    <property type="protein sequence ID" value="ORUFI08G26670.1"/>
    <property type="gene ID" value="ORUFI08G26670"/>
</dbReference>
<feature type="region of interest" description="Disordered" evidence="1">
    <location>
        <begin position="1"/>
        <end position="44"/>
    </location>
</feature>
<reference evidence="2" key="2">
    <citation type="submission" date="2015-06" db="UniProtKB">
        <authorList>
            <consortium name="EnsemblPlants"/>
        </authorList>
    </citation>
    <scope>IDENTIFICATION</scope>
</reference>
<proteinExistence type="predicted"/>
<dbReference type="EnsemblPlants" id="ORUFI08G26670.1">
    <property type="protein sequence ID" value="ORUFI08G26670.1"/>
    <property type="gene ID" value="ORUFI08G26670"/>
</dbReference>
<dbReference type="Proteomes" id="UP000008022">
    <property type="component" value="Unassembled WGS sequence"/>
</dbReference>